<dbReference type="PROSITE" id="PS00636">
    <property type="entry name" value="DNAJ_1"/>
    <property type="match status" value="1"/>
</dbReference>
<evidence type="ECO:0000256" key="1">
    <source>
        <dbReference type="SAM" id="MobiDB-lite"/>
    </source>
</evidence>
<dbReference type="SMART" id="SM00271">
    <property type="entry name" value="DnaJ"/>
    <property type="match status" value="1"/>
</dbReference>
<dbReference type="InterPro" id="IPR018253">
    <property type="entry name" value="DnaJ_domain_CS"/>
</dbReference>
<reference evidence="3" key="1">
    <citation type="journal article" date="2014" name="Nat. Commun.">
        <title>The emerging biofuel crop Camelina sativa retains a highly undifferentiated hexaploid genome structure.</title>
        <authorList>
            <person name="Kagale S."/>
            <person name="Koh C."/>
            <person name="Nixon J."/>
            <person name="Bollina V."/>
            <person name="Clarke W.E."/>
            <person name="Tuteja R."/>
            <person name="Spillane C."/>
            <person name="Robinson S.J."/>
            <person name="Links M.G."/>
            <person name="Clarke C."/>
            <person name="Higgins E.E."/>
            <person name="Huebert T."/>
            <person name="Sharpe A.G."/>
            <person name="Parkin I.A."/>
        </authorList>
    </citation>
    <scope>NUCLEOTIDE SEQUENCE [LARGE SCALE GENOMIC DNA]</scope>
    <source>
        <strain evidence="3">cv. DH55</strain>
    </source>
</reference>
<dbReference type="SUPFAM" id="SSF46565">
    <property type="entry name" value="Chaperone J-domain"/>
    <property type="match status" value="1"/>
</dbReference>
<feature type="compositionally biased region" description="Basic residues" evidence="1">
    <location>
        <begin position="130"/>
        <end position="144"/>
    </location>
</feature>
<dbReference type="InterPro" id="IPR056988">
    <property type="entry name" value="Zn_ribbon_pln"/>
</dbReference>
<keyword evidence="3" id="KW-1185">Reference proteome</keyword>
<protein>
    <submittedName>
        <fullName evidence="4">Uncharacterized protein LOC104718359 isoform X3</fullName>
    </submittedName>
</protein>
<dbReference type="PANTHER" id="PTHR44137">
    <property type="entry name" value="BNAC03G44070D PROTEIN"/>
    <property type="match status" value="1"/>
</dbReference>
<organism evidence="3 4">
    <name type="scientific">Camelina sativa</name>
    <name type="common">False flax</name>
    <name type="synonym">Myagrum sativum</name>
    <dbReference type="NCBI Taxonomy" id="90675"/>
    <lineage>
        <taxon>Eukaryota</taxon>
        <taxon>Viridiplantae</taxon>
        <taxon>Streptophyta</taxon>
        <taxon>Embryophyta</taxon>
        <taxon>Tracheophyta</taxon>
        <taxon>Spermatophyta</taxon>
        <taxon>Magnoliopsida</taxon>
        <taxon>eudicotyledons</taxon>
        <taxon>Gunneridae</taxon>
        <taxon>Pentapetalae</taxon>
        <taxon>rosids</taxon>
        <taxon>malvids</taxon>
        <taxon>Brassicales</taxon>
        <taxon>Brassicaceae</taxon>
        <taxon>Camelineae</taxon>
        <taxon>Camelina</taxon>
    </lineage>
</organism>
<dbReference type="Gene3D" id="1.10.287.110">
    <property type="entry name" value="DnaJ domain"/>
    <property type="match status" value="1"/>
</dbReference>
<dbReference type="PANTHER" id="PTHR44137:SF55">
    <property type="entry name" value="DNAJ HEAT SHOCK N-TERMINAL DOMAIN-CONTAINING PROTEIN"/>
    <property type="match status" value="1"/>
</dbReference>
<feature type="compositionally biased region" description="Low complexity" evidence="1">
    <location>
        <begin position="226"/>
        <end position="247"/>
    </location>
</feature>
<feature type="compositionally biased region" description="Basic and acidic residues" evidence="1">
    <location>
        <begin position="156"/>
        <end position="168"/>
    </location>
</feature>
<dbReference type="Pfam" id="PF00226">
    <property type="entry name" value="DnaJ"/>
    <property type="match status" value="1"/>
</dbReference>
<evidence type="ECO:0000259" key="2">
    <source>
        <dbReference type="PROSITE" id="PS50076"/>
    </source>
</evidence>
<dbReference type="PRINTS" id="PR00625">
    <property type="entry name" value="JDOMAIN"/>
</dbReference>
<feature type="domain" description="J" evidence="2">
    <location>
        <begin position="66"/>
        <end position="130"/>
    </location>
</feature>
<feature type="region of interest" description="Disordered" evidence="1">
    <location>
        <begin position="224"/>
        <end position="271"/>
    </location>
</feature>
<dbReference type="InterPro" id="IPR036869">
    <property type="entry name" value="J_dom_sf"/>
</dbReference>
<evidence type="ECO:0000313" key="3">
    <source>
        <dbReference type="Proteomes" id="UP000694864"/>
    </source>
</evidence>
<dbReference type="InterPro" id="IPR001623">
    <property type="entry name" value="DnaJ_domain"/>
</dbReference>
<dbReference type="CDD" id="cd06257">
    <property type="entry name" value="DnaJ"/>
    <property type="match status" value="1"/>
</dbReference>
<gene>
    <name evidence="4" type="primary">LOC104718359</name>
</gene>
<accession>A0ABM1QHB2</accession>
<dbReference type="Pfam" id="PF23551">
    <property type="entry name" value="Zn_ribbon_20"/>
    <property type="match status" value="1"/>
</dbReference>
<name>A0ABM1QHB2_CAMSA</name>
<reference evidence="4" key="2">
    <citation type="submission" date="2025-08" db="UniProtKB">
        <authorList>
            <consortium name="RefSeq"/>
        </authorList>
    </citation>
    <scope>IDENTIFICATION</scope>
    <source>
        <tissue evidence="4">Leaf</tissue>
    </source>
</reference>
<proteinExistence type="predicted"/>
<dbReference type="PROSITE" id="PS50076">
    <property type="entry name" value="DNAJ_2"/>
    <property type="match status" value="1"/>
</dbReference>
<dbReference type="GeneID" id="104718359"/>
<dbReference type="RefSeq" id="XP_019086150.1">
    <property type="nucleotide sequence ID" value="XM_019230605.1"/>
</dbReference>
<sequence length="307" mass="34561">MNPNEEEAKRAIDIAERKLSENDYNGAKQFAIKAQELYPKLDGLEQVLMMIDVYISASNKINGETDWYGILGVDPLADEEAVKKQYKKLALLLHPDKNRFNGAEGAFKLVLQAWDLLSDKAKRAAYDQKRKPKPLKRKRSRSKRHGYEFDSSESEPEPKPKSSRKPKEIVTFRTMCNRCNTQCEFVRSSNNLNQTRTCPNCRQDFVAAEIVPEMVNGMPVFSCARSTSKNTSDDASSSTASASGSANQPQERDQSGEEIVPATVPPAARGNANEAYRLFQKMIKENPNSRLEALKLFKNLYVKNTAN</sequence>
<evidence type="ECO:0000313" key="4">
    <source>
        <dbReference type="RefSeq" id="XP_019086150.1"/>
    </source>
</evidence>
<dbReference type="Proteomes" id="UP000694864">
    <property type="component" value="Chromosome 10"/>
</dbReference>
<feature type="region of interest" description="Disordered" evidence="1">
    <location>
        <begin position="125"/>
        <end position="168"/>
    </location>
</feature>